<accession>A0ACD0NZS4</accession>
<reference evidence="1 2" key="1">
    <citation type="journal article" date="2018" name="Mol. Biol. Evol.">
        <title>Broad Genomic Sampling Reveals a Smut Pathogenic Ancestry of the Fungal Clade Ustilaginomycotina.</title>
        <authorList>
            <person name="Kijpornyongpan T."/>
            <person name="Mondo S.J."/>
            <person name="Barry K."/>
            <person name="Sandor L."/>
            <person name="Lee J."/>
            <person name="Lipzen A."/>
            <person name="Pangilinan J."/>
            <person name="LaButti K."/>
            <person name="Hainaut M."/>
            <person name="Henrissat B."/>
            <person name="Grigoriev I.V."/>
            <person name="Spatafora J.W."/>
            <person name="Aime M.C."/>
        </authorList>
    </citation>
    <scope>NUCLEOTIDE SEQUENCE [LARGE SCALE GENOMIC DNA]</scope>
    <source>
        <strain evidence="1 2">SA 807</strain>
    </source>
</reference>
<proteinExistence type="predicted"/>
<feature type="non-terminal residue" evidence="1">
    <location>
        <position position="1"/>
    </location>
</feature>
<gene>
    <name evidence="1" type="ORF">IE53DRAFT_306555</name>
</gene>
<protein>
    <submittedName>
        <fullName evidence="1">Uncharacterized protein</fullName>
    </submittedName>
</protein>
<evidence type="ECO:0000313" key="2">
    <source>
        <dbReference type="Proteomes" id="UP000245626"/>
    </source>
</evidence>
<dbReference type="Proteomes" id="UP000245626">
    <property type="component" value="Unassembled WGS sequence"/>
</dbReference>
<dbReference type="EMBL" id="KZ819856">
    <property type="protein sequence ID" value="PWN51277.1"/>
    <property type="molecule type" value="Genomic_DNA"/>
</dbReference>
<name>A0ACD0NZS4_9BASI</name>
<sequence>IPCDPSKSVLDPLSHRFRSECGYTHDGILSDPVTQSTVSTGFCVPKGCRRDEFPFGYKGIPTEQLPPLCGNGTYCPDEESSCEPLIPVGGNCQLNRDGNSTTEPFIRATPMCLSGVCHIANVAQGQACVLDHTQYLGYDADGKEVVDTVSRDNCHDALYCDETTLVCLAEKNIGEPCQSDRQCRQFNCNREKVCDIPPEAPRVVPGWSFGLIGVGILLVLITTVYTLSRIHLSHRAARSDEIDRYFSEQWTYRQSILSMHAAA</sequence>
<organism evidence="1 2">
    <name type="scientific">Violaceomyces palustris</name>
    <dbReference type="NCBI Taxonomy" id="1673888"/>
    <lineage>
        <taxon>Eukaryota</taxon>
        <taxon>Fungi</taxon>
        <taxon>Dikarya</taxon>
        <taxon>Basidiomycota</taxon>
        <taxon>Ustilaginomycotina</taxon>
        <taxon>Ustilaginomycetes</taxon>
        <taxon>Violaceomycetales</taxon>
        <taxon>Violaceomycetaceae</taxon>
        <taxon>Violaceomyces</taxon>
    </lineage>
</organism>
<keyword evidence="2" id="KW-1185">Reference proteome</keyword>
<evidence type="ECO:0000313" key="1">
    <source>
        <dbReference type="EMBL" id="PWN51277.1"/>
    </source>
</evidence>
<feature type="non-terminal residue" evidence="1">
    <location>
        <position position="263"/>
    </location>
</feature>